<comment type="caution">
    <text evidence="1">The sequence shown here is derived from an EMBL/GenBank/DDBJ whole genome shotgun (WGS) entry which is preliminary data.</text>
</comment>
<sequence length="158" mass="18206">MVIDCISRFAKLFSLNTTLHTYINARYINTQVLLGAHFTKKVILQYSNFVRSLCLNYILKRPTLITNLNNLYECNHTTTKFNTLLKDVIKDLFYNSVIPLKTTSNARRKNIISIINFKSCGIQNMQISNYYRGLSKSLTKTLAILPQSNTTQLEFKAI</sequence>
<organism evidence="1 2">
    <name type="scientific">Helicobacter trogontum</name>
    <dbReference type="NCBI Taxonomy" id="50960"/>
    <lineage>
        <taxon>Bacteria</taxon>
        <taxon>Pseudomonadati</taxon>
        <taxon>Campylobacterota</taxon>
        <taxon>Epsilonproteobacteria</taxon>
        <taxon>Campylobacterales</taxon>
        <taxon>Helicobacteraceae</taxon>
        <taxon>Helicobacter</taxon>
    </lineage>
</organism>
<keyword evidence="2" id="KW-1185">Reference proteome</keyword>
<reference evidence="1 2" key="1">
    <citation type="submission" date="2024-06" db="EMBL/GenBank/DDBJ databases">
        <title>Draft genome sequence of Helicobacter trogontum NHP16-4001.</title>
        <authorList>
            <person name="Rimbara E."/>
            <person name="Suzuki M."/>
        </authorList>
    </citation>
    <scope>NUCLEOTIDE SEQUENCE [LARGE SCALE GENOMIC DNA]</scope>
    <source>
        <strain evidence="1 2">NHP16-4001</strain>
    </source>
</reference>
<evidence type="ECO:0000313" key="2">
    <source>
        <dbReference type="Proteomes" id="UP001562457"/>
    </source>
</evidence>
<protein>
    <submittedName>
        <fullName evidence="1">Uncharacterized protein</fullName>
    </submittedName>
</protein>
<gene>
    <name evidence="1" type="ORF">NHP164001_12800</name>
</gene>
<accession>A0ABQ0D4L0</accession>
<evidence type="ECO:0000313" key="1">
    <source>
        <dbReference type="EMBL" id="GAB0173262.1"/>
    </source>
</evidence>
<name>A0ABQ0D4L0_9HELI</name>
<dbReference type="Proteomes" id="UP001562457">
    <property type="component" value="Unassembled WGS sequence"/>
</dbReference>
<proteinExistence type="predicted"/>
<dbReference type="EMBL" id="BAAFHN010000029">
    <property type="protein sequence ID" value="GAB0173262.1"/>
    <property type="molecule type" value="Genomic_DNA"/>
</dbReference>